<gene>
    <name evidence="3" type="ORF">G6O67_001018</name>
</gene>
<proteinExistence type="predicted"/>
<dbReference type="PANTHER" id="PTHR43364">
    <property type="entry name" value="NADH-SPECIFIC METHYLGLYOXAL REDUCTASE-RELATED"/>
    <property type="match status" value="1"/>
</dbReference>
<dbReference type="CDD" id="cd19075">
    <property type="entry name" value="AKR_AKR7A1-5"/>
    <property type="match status" value="1"/>
</dbReference>
<dbReference type="Pfam" id="PF00248">
    <property type="entry name" value="Aldo_ket_red"/>
    <property type="match status" value="1"/>
</dbReference>
<accession>A0A8H4PWN7</accession>
<dbReference type="EMBL" id="JAAVMX010000002">
    <property type="protein sequence ID" value="KAF4511808.1"/>
    <property type="molecule type" value="Genomic_DNA"/>
</dbReference>
<protein>
    <recommendedName>
        <fullName evidence="2">NADP-dependent oxidoreductase domain-containing protein</fullName>
    </recommendedName>
</protein>
<evidence type="ECO:0000259" key="2">
    <source>
        <dbReference type="Pfam" id="PF00248"/>
    </source>
</evidence>
<dbReference type="InterPro" id="IPR036812">
    <property type="entry name" value="NAD(P)_OxRdtase_dom_sf"/>
</dbReference>
<dbReference type="OrthoDB" id="2310150at2759"/>
<keyword evidence="1" id="KW-0560">Oxidoreductase</keyword>
<keyword evidence="4" id="KW-1185">Reference proteome</keyword>
<name>A0A8H4PWN7_9HYPO</name>
<feature type="domain" description="NADP-dependent oxidoreductase" evidence="2">
    <location>
        <begin position="76"/>
        <end position="384"/>
    </location>
</feature>
<dbReference type="PANTHER" id="PTHR43364:SF4">
    <property type="entry name" value="NAD(P)-LINKED OXIDOREDUCTASE SUPERFAMILY PROTEIN"/>
    <property type="match status" value="1"/>
</dbReference>
<dbReference type="AlphaFoldDB" id="A0A8H4PWN7"/>
<dbReference type="SUPFAM" id="SSF51430">
    <property type="entry name" value="NAD(P)-linked oxidoreductase"/>
    <property type="match status" value="1"/>
</dbReference>
<dbReference type="Proteomes" id="UP000557566">
    <property type="component" value="Unassembled WGS sequence"/>
</dbReference>
<dbReference type="InterPro" id="IPR020471">
    <property type="entry name" value="AKR"/>
</dbReference>
<evidence type="ECO:0000256" key="1">
    <source>
        <dbReference type="ARBA" id="ARBA00023002"/>
    </source>
</evidence>
<evidence type="ECO:0000313" key="4">
    <source>
        <dbReference type="Proteomes" id="UP000557566"/>
    </source>
</evidence>
<organism evidence="3 4">
    <name type="scientific">Ophiocordyceps sinensis</name>
    <dbReference type="NCBI Taxonomy" id="72228"/>
    <lineage>
        <taxon>Eukaryota</taxon>
        <taxon>Fungi</taxon>
        <taxon>Dikarya</taxon>
        <taxon>Ascomycota</taxon>
        <taxon>Pezizomycotina</taxon>
        <taxon>Sordariomycetes</taxon>
        <taxon>Hypocreomycetidae</taxon>
        <taxon>Hypocreales</taxon>
        <taxon>Ophiocordycipitaceae</taxon>
        <taxon>Ophiocordyceps</taxon>
    </lineage>
</organism>
<dbReference type="InterPro" id="IPR050523">
    <property type="entry name" value="AKR_Detox_Biosynth"/>
</dbReference>
<sequence length="418" mass="46771">MASSTCFTHSVPLGARSYVKELNLVSPLSPPMLRRPYNTHMLPTHHFVPPDYSLSLRAEATPESNMPLIAQSPRSRIILGLMTFGPKSESGARITDLDTFNRALDVFQARGYNEVDTARIYVGGEQEAFTRQAGWKERGLTLATKVRYPANPGDNAADKVVKSVETSLKELGVDCVDLLYLHRPDRATPFHETLEALDKLHKAGKFVRLGLSNFAAFEVAEVVMTCTSKGWVRPTVYQGMYNVITRNLEPELFVACRRYGLDIVVYNPIAGGLFSGKVRSKDMVPESGRFSDKTPMGGMYRQRYFREGTFRSMQVIEAAVEKHGLSMIETALRWMVHHSKLQIKEGADGILIGVSSVEQLEDNLENLEKGPLPEDVVRALDEAWMISKAESANYWHGELEYGYDTREALFGGATRRTV</sequence>
<dbReference type="GO" id="GO:0016491">
    <property type="term" value="F:oxidoreductase activity"/>
    <property type="evidence" value="ECO:0007669"/>
    <property type="project" value="UniProtKB-KW"/>
</dbReference>
<comment type="caution">
    <text evidence="3">The sequence shown here is derived from an EMBL/GenBank/DDBJ whole genome shotgun (WGS) entry which is preliminary data.</text>
</comment>
<reference evidence="3 4" key="1">
    <citation type="journal article" date="2020" name="Genome Biol. Evol.">
        <title>A new high-quality draft genome assembly of the Chinese cordyceps Ophiocordyceps sinensis.</title>
        <authorList>
            <person name="Shu R."/>
            <person name="Zhang J."/>
            <person name="Meng Q."/>
            <person name="Zhang H."/>
            <person name="Zhou G."/>
            <person name="Li M."/>
            <person name="Wu P."/>
            <person name="Zhao Y."/>
            <person name="Chen C."/>
            <person name="Qin Q."/>
        </authorList>
    </citation>
    <scope>NUCLEOTIDE SEQUENCE [LARGE SCALE GENOMIC DNA]</scope>
    <source>
        <strain evidence="3 4">IOZ07</strain>
    </source>
</reference>
<dbReference type="Gene3D" id="3.20.20.100">
    <property type="entry name" value="NADP-dependent oxidoreductase domain"/>
    <property type="match status" value="1"/>
</dbReference>
<evidence type="ECO:0000313" key="3">
    <source>
        <dbReference type="EMBL" id="KAF4511808.1"/>
    </source>
</evidence>
<dbReference type="PRINTS" id="PR00069">
    <property type="entry name" value="ALDKETRDTASE"/>
</dbReference>
<dbReference type="InterPro" id="IPR023210">
    <property type="entry name" value="NADP_OxRdtase_dom"/>
</dbReference>